<organism evidence="7 8">
    <name type="scientific">Roridomyces roridus</name>
    <dbReference type="NCBI Taxonomy" id="1738132"/>
    <lineage>
        <taxon>Eukaryota</taxon>
        <taxon>Fungi</taxon>
        <taxon>Dikarya</taxon>
        <taxon>Basidiomycota</taxon>
        <taxon>Agaricomycotina</taxon>
        <taxon>Agaricomycetes</taxon>
        <taxon>Agaricomycetidae</taxon>
        <taxon>Agaricales</taxon>
        <taxon>Marasmiineae</taxon>
        <taxon>Mycenaceae</taxon>
        <taxon>Roridomyces</taxon>
    </lineage>
</organism>
<evidence type="ECO:0000256" key="2">
    <source>
        <dbReference type="ARBA" id="ARBA00022801"/>
    </source>
</evidence>
<dbReference type="PANTHER" id="PTHR11668:SF484">
    <property type="entry name" value="SERINE_THREONINE-PROTEIN PHOSPHATASE PP-Z1-RELATED"/>
    <property type="match status" value="1"/>
</dbReference>
<dbReference type="InterPro" id="IPR029052">
    <property type="entry name" value="Metallo-depent_PP-like"/>
</dbReference>
<dbReference type="Proteomes" id="UP001221142">
    <property type="component" value="Unassembled WGS sequence"/>
</dbReference>
<comment type="similarity">
    <text evidence="5">Belongs to the PPP phosphatase family.</text>
</comment>
<dbReference type="SUPFAM" id="SSF56300">
    <property type="entry name" value="Metallo-dependent phosphatases"/>
    <property type="match status" value="1"/>
</dbReference>
<dbReference type="PRINTS" id="PR00114">
    <property type="entry name" value="STPHPHTASE"/>
</dbReference>
<dbReference type="EC" id="3.1.3.16" evidence="5"/>
<name>A0AAD7FB35_9AGAR</name>
<dbReference type="GO" id="GO:0046872">
    <property type="term" value="F:metal ion binding"/>
    <property type="evidence" value="ECO:0007669"/>
    <property type="project" value="UniProtKB-KW"/>
</dbReference>
<reference evidence="7" key="1">
    <citation type="submission" date="2023-03" db="EMBL/GenBank/DDBJ databases">
        <title>Massive genome expansion in bonnet fungi (Mycena s.s.) driven by repeated elements and novel gene families across ecological guilds.</title>
        <authorList>
            <consortium name="Lawrence Berkeley National Laboratory"/>
            <person name="Harder C.B."/>
            <person name="Miyauchi S."/>
            <person name="Viragh M."/>
            <person name="Kuo A."/>
            <person name="Thoen E."/>
            <person name="Andreopoulos B."/>
            <person name="Lu D."/>
            <person name="Skrede I."/>
            <person name="Drula E."/>
            <person name="Henrissat B."/>
            <person name="Morin E."/>
            <person name="Kohler A."/>
            <person name="Barry K."/>
            <person name="LaButti K."/>
            <person name="Morin E."/>
            <person name="Salamov A."/>
            <person name="Lipzen A."/>
            <person name="Mereny Z."/>
            <person name="Hegedus B."/>
            <person name="Baldrian P."/>
            <person name="Stursova M."/>
            <person name="Weitz H."/>
            <person name="Taylor A."/>
            <person name="Grigoriev I.V."/>
            <person name="Nagy L.G."/>
            <person name="Martin F."/>
            <person name="Kauserud H."/>
        </authorList>
    </citation>
    <scope>NUCLEOTIDE SEQUENCE</scope>
    <source>
        <strain evidence="7">9284</strain>
    </source>
</reference>
<dbReference type="PROSITE" id="PS00125">
    <property type="entry name" value="SER_THR_PHOSPHATASE"/>
    <property type="match status" value="1"/>
</dbReference>
<dbReference type="InterPro" id="IPR006186">
    <property type="entry name" value="Ser/Thr-sp_prot-phosphatase"/>
</dbReference>
<dbReference type="AlphaFoldDB" id="A0AAD7FB35"/>
<dbReference type="GO" id="GO:0004722">
    <property type="term" value="F:protein serine/threonine phosphatase activity"/>
    <property type="evidence" value="ECO:0007669"/>
    <property type="project" value="UniProtKB-EC"/>
</dbReference>
<dbReference type="SMART" id="SM00156">
    <property type="entry name" value="PP2Ac"/>
    <property type="match status" value="1"/>
</dbReference>
<dbReference type="InterPro" id="IPR004843">
    <property type="entry name" value="Calcineurin-like_PHP"/>
</dbReference>
<dbReference type="GO" id="GO:0005737">
    <property type="term" value="C:cytoplasm"/>
    <property type="evidence" value="ECO:0007669"/>
    <property type="project" value="TreeGrafter"/>
</dbReference>
<evidence type="ECO:0000259" key="6">
    <source>
        <dbReference type="PROSITE" id="PS00125"/>
    </source>
</evidence>
<keyword evidence="2 5" id="KW-0378">Hydrolase</keyword>
<evidence type="ECO:0000256" key="1">
    <source>
        <dbReference type="ARBA" id="ARBA00022723"/>
    </source>
</evidence>
<dbReference type="InterPro" id="IPR031675">
    <property type="entry name" value="STPPase_N"/>
</dbReference>
<dbReference type="Pfam" id="PF00149">
    <property type="entry name" value="Metallophos"/>
    <property type="match status" value="1"/>
</dbReference>
<keyword evidence="8" id="KW-1185">Reference proteome</keyword>
<comment type="caution">
    <text evidence="7">The sequence shown here is derived from an EMBL/GenBank/DDBJ whole genome shotgun (WGS) entry which is preliminary data.</text>
</comment>
<dbReference type="PANTHER" id="PTHR11668">
    <property type="entry name" value="SERINE/THREONINE PROTEIN PHOSPHATASE"/>
    <property type="match status" value="1"/>
</dbReference>
<dbReference type="Gene3D" id="3.60.21.10">
    <property type="match status" value="1"/>
</dbReference>
<evidence type="ECO:0000256" key="3">
    <source>
        <dbReference type="ARBA" id="ARBA00022912"/>
    </source>
</evidence>
<dbReference type="InterPro" id="IPR050341">
    <property type="entry name" value="PP1_catalytic_subunit"/>
</dbReference>
<proteinExistence type="inferred from homology"/>
<accession>A0AAD7FB35</accession>
<dbReference type="Pfam" id="PF16891">
    <property type="entry name" value="STPPase_N"/>
    <property type="match status" value="1"/>
</dbReference>
<keyword evidence="4" id="KW-0464">Manganese</keyword>
<evidence type="ECO:0000313" key="8">
    <source>
        <dbReference type="Proteomes" id="UP001221142"/>
    </source>
</evidence>
<keyword evidence="3" id="KW-0904">Protein phosphatase</keyword>
<evidence type="ECO:0000313" key="7">
    <source>
        <dbReference type="EMBL" id="KAJ7608340.1"/>
    </source>
</evidence>
<comment type="catalytic activity">
    <reaction evidence="5">
        <text>O-phospho-L-threonyl-[protein] + H2O = L-threonyl-[protein] + phosphate</text>
        <dbReference type="Rhea" id="RHEA:47004"/>
        <dbReference type="Rhea" id="RHEA-COMP:11060"/>
        <dbReference type="Rhea" id="RHEA-COMP:11605"/>
        <dbReference type="ChEBI" id="CHEBI:15377"/>
        <dbReference type="ChEBI" id="CHEBI:30013"/>
        <dbReference type="ChEBI" id="CHEBI:43474"/>
        <dbReference type="ChEBI" id="CHEBI:61977"/>
        <dbReference type="EC" id="3.1.3.16"/>
    </reaction>
</comment>
<keyword evidence="1" id="KW-0479">Metal-binding</keyword>
<dbReference type="EMBL" id="JARKIF010000045">
    <property type="protein sequence ID" value="KAJ7608340.1"/>
    <property type="molecule type" value="Genomic_DNA"/>
</dbReference>
<evidence type="ECO:0000256" key="4">
    <source>
        <dbReference type="ARBA" id="ARBA00023211"/>
    </source>
</evidence>
<evidence type="ECO:0000256" key="5">
    <source>
        <dbReference type="RuleBase" id="RU004273"/>
    </source>
</evidence>
<dbReference type="GO" id="GO:0005634">
    <property type="term" value="C:nucleus"/>
    <property type="evidence" value="ECO:0007669"/>
    <property type="project" value="TreeGrafter"/>
</dbReference>
<protein>
    <recommendedName>
        <fullName evidence="5">Serine/threonine-protein phosphatase</fullName>
        <ecNumber evidence="5">3.1.3.16</ecNumber>
    </recommendedName>
</protein>
<feature type="domain" description="Serine/threonine specific protein phosphatases" evidence="6">
    <location>
        <begin position="115"/>
        <end position="120"/>
    </location>
</feature>
<sequence>MISQLLNITSIDELQSPVPRNSEIRYICHAAREVLLAEPSLLELAAPVKIVGDVRGQFFDLLRLFGQFGYPGAVNYLFLGGFVSDIRPHSVKQGFNTLLLLLCFKIKYPKNFFLLRGNHEFAWASRVSHMWSTLIDVFNSLPIAAIIGSKIFCVHGGLSPSLSSLDDIRNIQGPTEVPESGLLHDLLWSNPSESSPDWERDGHNLSYHFGNRVIDRFLNQHDLAFMCRAHVALHRGYKFWNGRKLVSIFSAPMYREGSNNRGACMVVSEDLSCNFELLKPDK</sequence>
<gene>
    <name evidence="7" type="ORF">FB45DRAFT_982622</name>
</gene>